<proteinExistence type="predicted"/>
<protein>
    <submittedName>
        <fullName evidence="2">Uncharacterized protein</fullName>
    </submittedName>
</protein>
<dbReference type="Proteomes" id="UP000289437">
    <property type="component" value="Unassembled WGS sequence"/>
</dbReference>
<comment type="caution">
    <text evidence="2">The sequence shown here is derived from an EMBL/GenBank/DDBJ whole genome shotgun (WGS) entry which is preliminary data.</text>
</comment>
<feature type="region of interest" description="Disordered" evidence="1">
    <location>
        <begin position="55"/>
        <end position="77"/>
    </location>
</feature>
<accession>A0A4Q0SUJ7</accession>
<dbReference type="EMBL" id="RDSM01000004">
    <property type="protein sequence ID" value="RXH54397.1"/>
    <property type="molecule type" value="Genomic_DNA"/>
</dbReference>
<evidence type="ECO:0000313" key="3">
    <source>
        <dbReference type="Proteomes" id="UP000289437"/>
    </source>
</evidence>
<evidence type="ECO:0000313" key="2">
    <source>
        <dbReference type="EMBL" id="RXH54397.1"/>
    </source>
</evidence>
<sequence length="144" mass="16338">MRYRPDKVRRSHPASRTPHVPKLPCKSLALHPESLATPVAQQPPLLLDRPDALQAHRATHQKQQGTAAHAAVPRKHSRHDILHKLRWTSQHTRNRAPRHRPSWHPARRNLCQPYERLNLRALAEDHSSLAGAPFAVCEAPMPAV</sequence>
<dbReference type="AlphaFoldDB" id="A0A4Q0SUJ7"/>
<reference evidence="2 3" key="1">
    <citation type="submission" date="2018-11" db="EMBL/GenBank/DDBJ databases">
        <authorList>
            <person name="Mardanov A.V."/>
            <person name="Ravin N.V."/>
            <person name="Dedysh S.N."/>
        </authorList>
    </citation>
    <scope>NUCLEOTIDE SEQUENCE [LARGE SCALE GENOMIC DNA]</scope>
    <source>
        <strain evidence="2 3">AF10</strain>
    </source>
</reference>
<keyword evidence="3" id="KW-1185">Reference proteome</keyword>
<evidence type="ECO:0000256" key="1">
    <source>
        <dbReference type="SAM" id="MobiDB-lite"/>
    </source>
</evidence>
<reference evidence="3" key="2">
    <citation type="submission" date="2019-02" db="EMBL/GenBank/DDBJ databases">
        <title>Granulicella sibirica sp. nov., a psychrotolerant acidobacterium isolated from an organic soil layer in forested tundra, West Siberia.</title>
        <authorList>
            <person name="Oshkin I.Y."/>
            <person name="Kulichevskaya I.S."/>
            <person name="Rijpstra W.I.C."/>
            <person name="Sinninghe Damste J.S."/>
            <person name="Rakitin A.L."/>
            <person name="Ravin N.V."/>
            <person name="Dedysh S.N."/>
        </authorList>
    </citation>
    <scope>NUCLEOTIDE SEQUENCE [LARGE SCALE GENOMIC DNA]</scope>
    <source>
        <strain evidence="3">AF10</strain>
    </source>
</reference>
<organism evidence="2 3">
    <name type="scientific">Granulicella sibirica</name>
    <dbReference type="NCBI Taxonomy" id="2479048"/>
    <lineage>
        <taxon>Bacteria</taxon>
        <taxon>Pseudomonadati</taxon>
        <taxon>Acidobacteriota</taxon>
        <taxon>Terriglobia</taxon>
        <taxon>Terriglobales</taxon>
        <taxon>Acidobacteriaceae</taxon>
        <taxon>Granulicella</taxon>
    </lineage>
</organism>
<gene>
    <name evidence="2" type="ORF">GRAN_4693</name>
</gene>
<feature type="region of interest" description="Disordered" evidence="1">
    <location>
        <begin position="1"/>
        <end position="24"/>
    </location>
</feature>
<name>A0A4Q0SUJ7_9BACT</name>